<reference evidence="1" key="1">
    <citation type="submission" date="2022-04" db="EMBL/GenBank/DDBJ databases">
        <title>Genome of the entomopathogenic fungus Entomophthora muscae.</title>
        <authorList>
            <person name="Elya C."/>
            <person name="Lovett B.R."/>
            <person name="Lee E."/>
            <person name="Macias A.M."/>
            <person name="Hajek A.E."/>
            <person name="De Bivort B.L."/>
            <person name="Kasson M.T."/>
            <person name="De Fine Licht H.H."/>
            <person name="Stajich J.E."/>
        </authorList>
    </citation>
    <scope>NUCLEOTIDE SEQUENCE</scope>
    <source>
        <strain evidence="1">Berkeley</strain>
    </source>
</reference>
<name>A0ACC2RS22_9FUNG</name>
<evidence type="ECO:0000313" key="2">
    <source>
        <dbReference type="Proteomes" id="UP001165960"/>
    </source>
</evidence>
<evidence type="ECO:0000313" key="1">
    <source>
        <dbReference type="EMBL" id="KAJ9052828.1"/>
    </source>
</evidence>
<dbReference type="Proteomes" id="UP001165960">
    <property type="component" value="Unassembled WGS sequence"/>
</dbReference>
<comment type="caution">
    <text evidence="1">The sequence shown here is derived from an EMBL/GenBank/DDBJ whole genome shotgun (WGS) entry which is preliminary data.</text>
</comment>
<proteinExistence type="predicted"/>
<sequence>MRFLFAGANIGATVCTPCQVAHRKCSRGVPTCNRCLKKGLQCVRTHAPPDNIVISKRWRLKPTQAVPRTWEQVMYFSSMPFLTRFFFRRYVMPMVLIFPKPTVAHIVNDLRKKSMSPYIHPLKPKTTVSNCDVTSIQDTFVLAIKAFFLLYNPFYPLFSEEGFYLKPRSPTLLKIVIQVGLERMPQSHLTRSAKRENNLTPDDFKNLPVSLDSLQCLILGLFAVWIPGLEAFRMTRPFMINSMIYALGLHVISPSSPFWFEATLAKHAAHLGFHHQSIGQYLTRCKFISLYKNDFFLCSPFPADMIHLITSQALYNSFTILINASRAYTLALNNKTQSKLFLEEVVSFAKLLRDNLAWAWNQLSALNAQNKTLLTQSRLILALRCHNDMIELAKLSLHIPPNRQGCVSQVPITTDTFLTTYALSIATRNIHLVSTINPHAFNSEYVRILIPSIAYIMFHLKHEATNPHLCHALTQAKACLEKGREVPTLKASANCYLELIDFLLSFKK</sequence>
<gene>
    <name evidence="1" type="ORF">DSO57_1030273</name>
</gene>
<dbReference type="EMBL" id="QTSX02006596">
    <property type="protein sequence ID" value="KAJ9052828.1"/>
    <property type="molecule type" value="Genomic_DNA"/>
</dbReference>
<organism evidence="1 2">
    <name type="scientific">Entomophthora muscae</name>
    <dbReference type="NCBI Taxonomy" id="34485"/>
    <lineage>
        <taxon>Eukaryota</taxon>
        <taxon>Fungi</taxon>
        <taxon>Fungi incertae sedis</taxon>
        <taxon>Zoopagomycota</taxon>
        <taxon>Entomophthoromycotina</taxon>
        <taxon>Entomophthoromycetes</taxon>
        <taxon>Entomophthorales</taxon>
        <taxon>Entomophthoraceae</taxon>
        <taxon>Entomophthora</taxon>
    </lineage>
</organism>
<accession>A0ACC2RS22</accession>
<protein>
    <submittedName>
        <fullName evidence="1">Uncharacterized protein</fullName>
    </submittedName>
</protein>
<keyword evidence="2" id="KW-1185">Reference proteome</keyword>